<name>A0AAV7HZ87_COTGL</name>
<protein>
    <submittedName>
        <fullName evidence="1">Uncharacterized protein</fullName>
    </submittedName>
</protein>
<dbReference type="Proteomes" id="UP000826195">
    <property type="component" value="Unassembled WGS sequence"/>
</dbReference>
<dbReference type="EMBL" id="JAHXZJ010001864">
    <property type="protein sequence ID" value="KAH0550534.1"/>
    <property type="molecule type" value="Genomic_DNA"/>
</dbReference>
<dbReference type="AlphaFoldDB" id="A0AAV7HZ87"/>
<proteinExistence type="predicted"/>
<sequence length="77" mass="8273">MKSWSKGELLGANRNRFVDHERKQVPAVHLHIDGLAGESSAETGQTEDGGLLGQYLEECSKVITGISGGIKRLPGEI</sequence>
<evidence type="ECO:0000313" key="1">
    <source>
        <dbReference type="EMBL" id="KAH0550534.1"/>
    </source>
</evidence>
<comment type="caution">
    <text evidence="1">The sequence shown here is derived from an EMBL/GenBank/DDBJ whole genome shotgun (WGS) entry which is preliminary data.</text>
</comment>
<organism evidence="1 2">
    <name type="scientific">Cotesia glomerata</name>
    <name type="common">Lepidopteran parasitic wasp</name>
    <name type="synonym">Apanteles glomeratus</name>
    <dbReference type="NCBI Taxonomy" id="32391"/>
    <lineage>
        <taxon>Eukaryota</taxon>
        <taxon>Metazoa</taxon>
        <taxon>Ecdysozoa</taxon>
        <taxon>Arthropoda</taxon>
        <taxon>Hexapoda</taxon>
        <taxon>Insecta</taxon>
        <taxon>Pterygota</taxon>
        <taxon>Neoptera</taxon>
        <taxon>Endopterygota</taxon>
        <taxon>Hymenoptera</taxon>
        <taxon>Apocrita</taxon>
        <taxon>Ichneumonoidea</taxon>
        <taxon>Braconidae</taxon>
        <taxon>Microgastrinae</taxon>
        <taxon>Cotesia</taxon>
    </lineage>
</organism>
<reference evidence="1 2" key="1">
    <citation type="journal article" date="2021" name="J. Hered.">
        <title>A chromosome-level genome assembly of the parasitoid wasp, Cotesia glomerata (Hymenoptera: Braconidae).</title>
        <authorList>
            <person name="Pinto B.J."/>
            <person name="Weis J.J."/>
            <person name="Gamble T."/>
            <person name="Ode P.J."/>
            <person name="Paul R."/>
            <person name="Zaspel J.M."/>
        </authorList>
    </citation>
    <scope>NUCLEOTIDE SEQUENCE [LARGE SCALE GENOMIC DNA]</scope>
    <source>
        <strain evidence="1">CgM1</strain>
    </source>
</reference>
<evidence type="ECO:0000313" key="2">
    <source>
        <dbReference type="Proteomes" id="UP000826195"/>
    </source>
</evidence>
<gene>
    <name evidence="1" type="ORF">KQX54_020066</name>
</gene>
<accession>A0AAV7HZ87</accession>
<keyword evidence="2" id="KW-1185">Reference proteome</keyword>